<sequence length="125" mass="14298">MKRLFYILGSFIYIILFSNCNESSNLPDPLEAGWKGEVICEVISDNSELRVLKCIFPPNVGHERHYHNAHVGYTLAGGKFRIVDTTGTREVDIPTGFSFENDRIDWHEVLNIGDTTAEFLIMEYK</sequence>
<protein>
    <submittedName>
        <fullName evidence="1">Cupin domain-containing protein</fullName>
    </submittedName>
</protein>
<proteinExistence type="predicted"/>
<dbReference type="Proteomes" id="UP001198402">
    <property type="component" value="Unassembled WGS sequence"/>
</dbReference>
<dbReference type="RefSeq" id="WP_224476795.1">
    <property type="nucleotide sequence ID" value="NZ_JAIUJS010000001.1"/>
</dbReference>
<evidence type="ECO:0000313" key="1">
    <source>
        <dbReference type="EMBL" id="MCA0151826.1"/>
    </source>
</evidence>
<dbReference type="InterPro" id="IPR014710">
    <property type="entry name" value="RmlC-like_jellyroll"/>
</dbReference>
<comment type="caution">
    <text evidence="1">The sequence shown here is derived from an EMBL/GenBank/DDBJ whole genome shotgun (WGS) entry which is preliminary data.</text>
</comment>
<organism evidence="1 2">
    <name type="scientific">Winogradskyella vincentii</name>
    <dbReference type="NCBI Taxonomy" id="2877122"/>
    <lineage>
        <taxon>Bacteria</taxon>
        <taxon>Pseudomonadati</taxon>
        <taxon>Bacteroidota</taxon>
        <taxon>Flavobacteriia</taxon>
        <taxon>Flavobacteriales</taxon>
        <taxon>Flavobacteriaceae</taxon>
        <taxon>Winogradskyella</taxon>
    </lineage>
</organism>
<gene>
    <name evidence="1" type="ORF">LBV24_01270</name>
</gene>
<dbReference type="SUPFAM" id="SSF51182">
    <property type="entry name" value="RmlC-like cupins"/>
    <property type="match status" value="1"/>
</dbReference>
<name>A0ABS7XW04_9FLAO</name>
<dbReference type="InterPro" id="IPR011051">
    <property type="entry name" value="RmlC_Cupin_sf"/>
</dbReference>
<dbReference type="Gene3D" id="2.60.120.10">
    <property type="entry name" value="Jelly Rolls"/>
    <property type="match status" value="1"/>
</dbReference>
<evidence type="ECO:0000313" key="2">
    <source>
        <dbReference type="Proteomes" id="UP001198402"/>
    </source>
</evidence>
<keyword evidence="2" id="KW-1185">Reference proteome</keyword>
<reference evidence="2" key="1">
    <citation type="submission" date="2023-07" db="EMBL/GenBank/DDBJ databases">
        <authorList>
            <person name="Yue Y."/>
        </authorList>
    </citation>
    <scope>NUCLEOTIDE SEQUENCE [LARGE SCALE GENOMIC DNA]</scope>
    <source>
        <strain evidence="2">2Y89</strain>
    </source>
</reference>
<dbReference type="EMBL" id="JAIUJS010000001">
    <property type="protein sequence ID" value="MCA0151826.1"/>
    <property type="molecule type" value="Genomic_DNA"/>
</dbReference>
<accession>A0ABS7XW04</accession>